<protein>
    <submittedName>
        <fullName evidence="1">Uncharacterized protein</fullName>
    </submittedName>
</protein>
<keyword evidence="2" id="KW-1185">Reference proteome</keyword>
<evidence type="ECO:0000313" key="1">
    <source>
        <dbReference type="EMBL" id="MEK8034064.1"/>
    </source>
</evidence>
<dbReference type="Proteomes" id="UP001371218">
    <property type="component" value="Unassembled WGS sequence"/>
</dbReference>
<dbReference type="EMBL" id="JBBUTG010000024">
    <property type="protein sequence ID" value="MEK8034064.1"/>
    <property type="molecule type" value="Genomic_DNA"/>
</dbReference>
<name>A0ABU9BY73_9BURK</name>
<proteinExistence type="predicted"/>
<evidence type="ECO:0000313" key="2">
    <source>
        <dbReference type="Proteomes" id="UP001371218"/>
    </source>
</evidence>
<accession>A0ABU9BY73</accession>
<organism evidence="1 2">
    <name type="scientific">Ideonella lacteola</name>
    <dbReference type="NCBI Taxonomy" id="2984193"/>
    <lineage>
        <taxon>Bacteria</taxon>
        <taxon>Pseudomonadati</taxon>
        <taxon>Pseudomonadota</taxon>
        <taxon>Betaproteobacteria</taxon>
        <taxon>Burkholderiales</taxon>
        <taxon>Sphaerotilaceae</taxon>
        <taxon>Ideonella</taxon>
    </lineage>
</organism>
<gene>
    <name evidence="1" type="ORF">AACH06_24840</name>
</gene>
<reference evidence="1 2" key="1">
    <citation type="submission" date="2024-04" db="EMBL/GenBank/DDBJ databases">
        <title>Novel species of the genus Ideonella isolated from streams.</title>
        <authorList>
            <person name="Lu H."/>
        </authorList>
    </citation>
    <scope>NUCLEOTIDE SEQUENCE [LARGE SCALE GENOMIC DNA]</scope>
    <source>
        <strain evidence="1 2">DXS29W</strain>
    </source>
</reference>
<sequence length="317" mass="34863">MRAPDRTPQPLAASAQFALPNAAGQNLVAFNVGPDRVAYFVFALEELDYLDAGFAKATHDQPQRFRVVAMREDDVELDIEIADEPFNLHLVQPLGDGILVACARSVYRGPADVDLNARLYDRAGHLQRAFCIGDGIESIQATSTGDIWAAYFDEGVLGNRGWPEPLGSSGLVAWDDNGAKRYEFEPCAGLNRIIDCYALNVASHDDVWLCYYIGFPLVHMRRRRVHAFYETPVRGSSALAIGHQHVLFAGDHDDRQTLRLLPLITGRTLSLAAVFQPTDRDGAPIDISRAVGRGDSLFLVDDKNLYVHAISDAIGSL</sequence>
<comment type="caution">
    <text evidence="1">The sequence shown here is derived from an EMBL/GenBank/DDBJ whole genome shotgun (WGS) entry which is preliminary data.</text>
</comment>
<dbReference type="RefSeq" id="WP_341428488.1">
    <property type="nucleotide sequence ID" value="NZ_JBBUTG010000024.1"/>
</dbReference>